<comment type="caution">
    <text evidence="2">The sequence shown here is derived from an EMBL/GenBank/DDBJ whole genome shotgun (WGS) entry which is preliminary data.</text>
</comment>
<dbReference type="Gene3D" id="3.40.50.1820">
    <property type="entry name" value="alpha/beta hydrolase"/>
    <property type="match status" value="1"/>
</dbReference>
<dbReference type="InterPro" id="IPR029058">
    <property type="entry name" value="AB_hydrolase_fold"/>
</dbReference>
<evidence type="ECO:0000313" key="3">
    <source>
        <dbReference type="Proteomes" id="UP001229651"/>
    </source>
</evidence>
<dbReference type="EMBL" id="JAUSUT010000001">
    <property type="protein sequence ID" value="MDQ0380689.1"/>
    <property type="molecule type" value="Genomic_DNA"/>
</dbReference>
<proteinExistence type="predicted"/>
<reference evidence="2 3" key="1">
    <citation type="submission" date="2023-07" db="EMBL/GenBank/DDBJ databases">
        <title>Sequencing the genomes of 1000 actinobacteria strains.</title>
        <authorList>
            <person name="Klenk H.-P."/>
        </authorList>
    </citation>
    <scope>NUCLEOTIDE SEQUENCE [LARGE SCALE GENOMIC DNA]</scope>
    <source>
        <strain evidence="2 3">DSM 45805</strain>
    </source>
</reference>
<sequence>MVRRVVSRDGTRIAVAEAGDAAAPVVVCVHGYPDDRSVWDGVAALLAQRFHVVTYDVRGAGESDRPRRRDGYRLERLTEDLEAVLAAVSPGRPVHLLAHDWGSIQCWHAVTSDALRGRIASFTSISGPSLDHAGDWFRGKLRRPSGWAPALRQLVHSTYIVFFQIPLVPELGWRSGAGQRVLARLSGPSVGRPRVADAVHGLELYRANVGARLSRPRPRAAEIPVQVLAPLGDPYVTPALQTEVGRWAPRLWVRRLPGGHWIPRERPDVIARCAAELVEHVEGAPESRGLRRARTGGFELVVVTSASRFARACAAAFAGTGAEVVTAGPLPDAEAVAAFAKDVRERHGVPDVVVDSHGAARVFAEQMAEHGEGGCVVLHDPAEAQRLRRAFPGLGVVRAGDGPPARAARKVLARARR</sequence>
<evidence type="ECO:0000259" key="1">
    <source>
        <dbReference type="Pfam" id="PF00561"/>
    </source>
</evidence>
<dbReference type="SUPFAM" id="SSF53474">
    <property type="entry name" value="alpha/beta-Hydrolases"/>
    <property type="match status" value="1"/>
</dbReference>
<name>A0ABU0EZE9_9PSEU</name>
<dbReference type="PANTHER" id="PTHR43329">
    <property type="entry name" value="EPOXIDE HYDROLASE"/>
    <property type="match status" value="1"/>
</dbReference>
<keyword evidence="3" id="KW-1185">Reference proteome</keyword>
<feature type="domain" description="AB hydrolase-1" evidence="1">
    <location>
        <begin position="24"/>
        <end position="263"/>
    </location>
</feature>
<dbReference type="Pfam" id="PF00561">
    <property type="entry name" value="Abhydrolase_1"/>
    <property type="match status" value="1"/>
</dbReference>
<dbReference type="InterPro" id="IPR000073">
    <property type="entry name" value="AB_hydrolase_1"/>
</dbReference>
<organism evidence="2 3">
    <name type="scientific">Amycolatopsis thermophila</name>
    <dbReference type="NCBI Taxonomy" id="206084"/>
    <lineage>
        <taxon>Bacteria</taxon>
        <taxon>Bacillati</taxon>
        <taxon>Actinomycetota</taxon>
        <taxon>Actinomycetes</taxon>
        <taxon>Pseudonocardiales</taxon>
        <taxon>Pseudonocardiaceae</taxon>
        <taxon>Amycolatopsis</taxon>
    </lineage>
</organism>
<dbReference type="RefSeq" id="WP_306994829.1">
    <property type="nucleotide sequence ID" value="NZ_JAUSUT010000001.1"/>
</dbReference>
<gene>
    <name evidence="2" type="ORF">FB470_004683</name>
</gene>
<evidence type="ECO:0000313" key="2">
    <source>
        <dbReference type="EMBL" id="MDQ0380689.1"/>
    </source>
</evidence>
<dbReference type="Proteomes" id="UP001229651">
    <property type="component" value="Unassembled WGS sequence"/>
</dbReference>
<accession>A0ABU0EZE9</accession>
<protein>
    <submittedName>
        <fullName evidence="2">Pimeloyl-ACP methyl ester carboxylesterase</fullName>
    </submittedName>
</protein>